<dbReference type="InterPro" id="IPR042422">
    <property type="entry name" value="CC103"/>
</dbReference>
<dbReference type="Proteomes" id="UP000827092">
    <property type="component" value="Unassembled WGS sequence"/>
</dbReference>
<dbReference type="EMBL" id="JAFNEN010000193">
    <property type="protein sequence ID" value="KAG8190123.1"/>
    <property type="molecule type" value="Genomic_DNA"/>
</dbReference>
<dbReference type="AlphaFoldDB" id="A0AAV6V2A3"/>
<gene>
    <name evidence="2" type="ORF">JTE90_026691</name>
</gene>
<proteinExistence type="predicted"/>
<dbReference type="Pfam" id="PF15867">
    <property type="entry name" value="Dynein_attach_N"/>
    <property type="match status" value="1"/>
</dbReference>
<dbReference type="GO" id="GO:0003351">
    <property type="term" value="P:epithelial cilium movement involved in extracellular fluid movement"/>
    <property type="evidence" value="ECO:0007669"/>
    <property type="project" value="TreeGrafter"/>
</dbReference>
<dbReference type="GO" id="GO:0005576">
    <property type="term" value="C:extracellular region"/>
    <property type="evidence" value="ECO:0007669"/>
    <property type="project" value="GOC"/>
</dbReference>
<evidence type="ECO:0000313" key="2">
    <source>
        <dbReference type="EMBL" id="KAG8190123.1"/>
    </source>
</evidence>
<comment type="caution">
    <text evidence="2">The sequence shown here is derived from an EMBL/GenBank/DDBJ whole genome shotgun (WGS) entry which is preliminary data.</text>
</comment>
<sequence length="98" mass="10900">MISAEDSNVDFDALGNNLEEAIEADRVYSLQNAAKIRAINQRGTTYEDFENSVKGATLKPVEKGDKLSSNPRQTWNPFAKNIVNDSVADVLKWGKNKK</sequence>
<reference evidence="2 3" key="1">
    <citation type="journal article" date="2022" name="Nat. Ecol. Evol.">
        <title>A masculinizing supergene underlies an exaggerated male reproductive morph in a spider.</title>
        <authorList>
            <person name="Hendrickx F."/>
            <person name="De Corte Z."/>
            <person name="Sonet G."/>
            <person name="Van Belleghem S.M."/>
            <person name="Kostlbacher S."/>
            <person name="Vangestel C."/>
        </authorList>
    </citation>
    <scope>NUCLEOTIDE SEQUENCE [LARGE SCALE GENOMIC DNA]</scope>
    <source>
        <strain evidence="2">W744_W776</strain>
    </source>
</reference>
<accession>A0AAV6V2A3</accession>
<dbReference type="GO" id="GO:0036157">
    <property type="term" value="C:outer dynein arm"/>
    <property type="evidence" value="ECO:0007669"/>
    <property type="project" value="InterPro"/>
</dbReference>
<name>A0AAV6V2A3_9ARAC</name>
<keyword evidence="3" id="KW-1185">Reference proteome</keyword>
<dbReference type="InterPro" id="IPR031733">
    <property type="entry name" value="Dynein_attach_N"/>
</dbReference>
<dbReference type="GO" id="GO:0036159">
    <property type="term" value="P:inner dynein arm assembly"/>
    <property type="evidence" value="ECO:0007669"/>
    <property type="project" value="TreeGrafter"/>
</dbReference>
<evidence type="ECO:0000259" key="1">
    <source>
        <dbReference type="Pfam" id="PF15867"/>
    </source>
</evidence>
<organism evidence="2 3">
    <name type="scientific">Oedothorax gibbosus</name>
    <dbReference type="NCBI Taxonomy" id="931172"/>
    <lineage>
        <taxon>Eukaryota</taxon>
        <taxon>Metazoa</taxon>
        <taxon>Ecdysozoa</taxon>
        <taxon>Arthropoda</taxon>
        <taxon>Chelicerata</taxon>
        <taxon>Arachnida</taxon>
        <taxon>Araneae</taxon>
        <taxon>Araneomorphae</taxon>
        <taxon>Entelegynae</taxon>
        <taxon>Araneoidea</taxon>
        <taxon>Linyphiidae</taxon>
        <taxon>Erigoninae</taxon>
        <taxon>Oedothorax</taxon>
    </lineage>
</organism>
<dbReference type="PANTHER" id="PTHR28572:SF1">
    <property type="entry name" value="COILED-COIL DOMAIN-CONTAINING PROTEIN 103"/>
    <property type="match status" value="1"/>
</dbReference>
<dbReference type="GO" id="GO:0007368">
    <property type="term" value="P:determination of left/right symmetry"/>
    <property type="evidence" value="ECO:0007669"/>
    <property type="project" value="TreeGrafter"/>
</dbReference>
<evidence type="ECO:0000313" key="3">
    <source>
        <dbReference type="Proteomes" id="UP000827092"/>
    </source>
</evidence>
<feature type="domain" description="Dynein attachment factor N-terminal" evidence="1">
    <location>
        <begin position="9"/>
        <end position="76"/>
    </location>
</feature>
<protein>
    <recommendedName>
        <fullName evidence="1">Dynein attachment factor N-terminal domain-containing protein</fullName>
    </recommendedName>
</protein>
<dbReference type="PANTHER" id="PTHR28572">
    <property type="entry name" value="COILED-COIL DOMAIN-CONTAINING PROTEIN 103"/>
    <property type="match status" value="1"/>
</dbReference>